<protein>
    <recommendedName>
        <fullName evidence="3">SurA N-terminal domain-containing protein</fullName>
    </recommendedName>
</protein>
<proteinExistence type="predicted"/>
<dbReference type="AlphaFoldDB" id="A0A6H9YND2"/>
<organism evidence="1 2">
    <name type="scientific">Actinomadura rudentiformis</name>
    <dbReference type="NCBI Taxonomy" id="359158"/>
    <lineage>
        <taxon>Bacteria</taxon>
        <taxon>Bacillati</taxon>
        <taxon>Actinomycetota</taxon>
        <taxon>Actinomycetes</taxon>
        <taxon>Streptosporangiales</taxon>
        <taxon>Thermomonosporaceae</taxon>
        <taxon>Actinomadura</taxon>
    </lineage>
</organism>
<dbReference type="Proteomes" id="UP000468735">
    <property type="component" value="Unassembled WGS sequence"/>
</dbReference>
<name>A0A6H9YND2_9ACTN</name>
<sequence length="215" mass="22660">MALAGALLTGALAGCGDGPVRMGAAAVVGDDRISTAKLDQAVLDCQRQFKNDQVANQVRAALESQRQQQPMSGEPADCSPRSALDTMVNFEVAEAAAKTAGVSVTEGQVDQMIGLMGRQAPAESIVVALGMPKEYTRDVARMNAAQSLILQKLGADGNQQSPASLQARQQALSLFRQAAGKLDIRINPRFGSFDENRMTVSPVTTRLSATESGVR</sequence>
<dbReference type="InterPro" id="IPR027304">
    <property type="entry name" value="Trigger_fact/SurA_dom_sf"/>
</dbReference>
<evidence type="ECO:0000313" key="2">
    <source>
        <dbReference type="Proteomes" id="UP000468735"/>
    </source>
</evidence>
<dbReference type="EMBL" id="WBMT01000017">
    <property type="protein sequence ID" value="KAB2344022.1"/>
    <property type="molecule type" value="Genomic_DNA"/>
</dbReference>
<reference evidence="1 2" key="1">
    <citation type="submission" date="2019-09" db="EMBL/GenBank/DDBJ databases">
        <title>Actinomadura physcomitrii sp. nov., a novel actinomycete isolated from moss [Physcomitrium sphaericum (Ludw) Fuernr].</title>
        <authorList>
            <person name="Zhuang X."/>
            <person name="Liu C."/>
        </authorList>
    </citation>
    <scope>NUCLEOTIDE SEQUENCE [LARGE SCALE GENOMIC DNA]</scope>
    <source>
        <strain evidence="1 2">HMC1</strain>
    </source>
</reference>
<dbReference type="OrthoDB" id="3212108at2"/>
<evidence type="ECO:0008006" key="3">
    <source>
        <dbReference type="Google" id="ProtNLM"/>
    </source>
</evidence>
<gene>
    <name evidence="1" type="ORF">F8566_32310</name>
</gene>
<comment type="caution">
    <text evidence="1">The sequence shown here is derived from an EMBL/GenBank/DDBJ whole genome shotgun (WGS) entry which is preliminary data.</text>
</comment>
<accession>A0A6H9YND2</accession>
<dbReference type="Gene3D" id="1.10.4030.10">
    <property type="entry name" value="Porin chaperone SurA, peptide-binding domain"/>
    <property type="match status" value="1"/>
</dbReference>
<dbReference type="SUPFAM" id="SSF109998">
    <property type="entry name" value="Triger factor/SurA peptide-binding domain-like"/>
    <property type="match status" value="1"/>
</dbReference>
<evidence type="ECO:0000313" key="1">
    <source>
        <dbReference type="EMBL" id="KAB2344022.1"/>
    </source>
</evidence>
<dbReference type="RefSeq" id="WP_151565650.1">
    <property type="nucleotide sequence ID" value="NZ_WBMT01000017.1"/>
</dbReference>
<keyword evidence="2" id="KW-1185">Reference proteome</keyword>